<dbReference type="Pfam" id="PF13379">
    <property type="entry name" value="NMT1_2"/>
    <property type="match status" value="1"/>
</dbReference>
<accession>A0ABU3S9P8</accession>
<name>A0ABU3S9P8_9HYPH</name>
<proteinExistence type="predicted"/>
<feature type="chain" id="PRO_5046353989" evidence="1">
    <location>
        <begin position="26"/>
        <end position="334"/>
    </location>
</feature>
<organism evidence="2 3">
    <name type="scientific">Bosea rubneri</name>
    <dbReference type="NCBI Taxonomy" id="3075434"/>
    <lineage>
        <taxon>Bacteria</taxon>
        <taxon>Pseudomonadati</taxon>
        <taxon>Pseudomonadota</taxon>
        <taxon>Alphaproteobacteria</taxon>
        <taxon>Hyphomicrobiales</taxon>
        <taxon>Boseaceae</taxon>
        <taxon>Bosea</taxon>
    </lineage>
</organism>
<dbReference type="SUPFAM" id="SSF53850">
    <property type="entry name" value="Periplasmic binding protein-like II"/>
    <property type="match status" value="1"/>
</dbReference>
<dbReference type="EMBL" id="JAWDID010000024">
    <property type="protein sequence ID" value="MDU0341498.1"/>
    <property type="molecule type" value="Genomic_DNA"/>
</dbReference>
<evidence type="ECO:0000313" key="2">
    <source>
        <dbReference type="EMBL" id="MDU0341498.1"/>
    </source>
</evidence>
<evidence type="ECO:0000313" key="3">
    <source>
        <dbReference type="Proteomes" id="UP001254257"/>
    </source>
</evidence>
<feature type="signal peptide" evidence="1">
    <location>
        <begin position="1"/>
        <end position="25"/>
    </location>
</feature>
<dbReference type="Proteomes" id="UP001254257">
    <property type="component" value="Unassembled WGS sequence"/>
</dbReference>
<dbReference type="Gene3D" id="3.40.190.10">
    <property type="entry name" value="Periplasmic binding protein-like II"/>
    <property type="match status" value="2"/>
</dbReference>
<sequence length="334" mass="36057">MIMNRRKLLAGAAASFTLPAPAVWAQSKPITFAIQYGLPYLNIIVAERQGLFTKAAEKAGIRDPKINIVRLSGPTAITEGLISGNIQVGALGTLGLLIAHEKTRRAYDLGGLSAYWKGVYTIFANDPAIKSLKDIRPTDKIATPGPTSSQALILRRAAEQIFGPGQALRFDKQIVSLPHPDAVAALTTGNTVQVYFALSPFAEFLAQQPNVHVIGRTTEYNPPNMTNGVVGVLRKFVEENKELSSAVVAALDEAGRFIQSEVAETAKIYTAAEPSKLSAEEMLKVIENNKHEYTTEPNGIIDTANFMVKLGQLKTAPAKWQDVFFPPVNQGSGS</sequence>
<comment type="caution">
    <text evidence="2">The sequence shown here is derived from an EMBL/GenBank/DDBJ whole genome shotgun (WGS) entry which is preliminary data.</text>
</comment>
<keyword evidence="3" id="KW-1185">Reference proteome</keyword>
<dbReference type="RefSeq" id="WP_316019316.1">
    <property type="nucleotide sequence ID" value="NZ_JAWDID010000024.1"/>
</dbReference>
<protein>
    <submittedName>
        <fullName evidence="2">ABC transporter substrate-binding protein</fullName>
    </submittedName>
</protein>
<dbReference type="PANTHER" id="PTHR30024:SF2">
    <property type="entry name" value="ABC TRANSPORTER SUBSTRATE-BINDING PROTEIN"/>
    <property type="match status" value="1"/>
</dbReference>
<keyword evidence="1" id="KW-0732">Signal</keyword>
<evidence type="ECO:0000256" key="1">
    <source>
        <dbReference type="SAM" id="SignalP"/>
    </source>
</evidence>
<dbReference type="PANTHER" id="PTHR30024">
    <property type="entry name" value="ALIPHATIC SULFONATES-BINDING PROTEIN-RELATED"/>
    <property type="match status" value="1"/>
</dbReference>
<gene>
    <name evidence="2" type="ORF">RKE40_16495</name>
</gene>
<reference evidence="2 3" key="1">
    <citation type="submission" date="2023-09" db="EMBL/GenBank/DDBJ databases">
        <title>Whole genome shotgun sequencing (WGS) of Bosea sp. ZW T0_25, isolated from stored onions (Allium cepa).</title>
        <authorList>
            <person name="Stoll D.A."/>
            <person name="Huch M."/>
        </authorList>
    </citation>
    <scope>NUCLEOTIDE SEQUENCE [LARGE SCALE GENOMIC DNA]</scope>
    <source>
        <strain evidence="2 3">ZW T0_25</strain>
    </source>
</reference>